<keyword evidence="1" id="KW-1133">Transmembrane helix</keyword>
<comment type="caution">
    <text evidence="2">The sequence shown here is derived from an EMBL/GenBank/DDBJ whole genome shotgun (WGS) entry which is preliminary data.</text>
</comment>
<organism evidence="2 3">
    <name type="scientific">Polaromonas aquatica</name>
    <dbReference type="NCBI Taxonomy" id="332657"/>
    <lineage>
        <taxon>Bacteria</taxon>
        <taxon>Pseudomonadati</taxon>
        <taxon>Pseudomonadota</taxon>
        <taxon>Betaproteobacteria</taxon>
        <taxon>Burkholderiales</taxon>
        <taxon>Comamonadaceae</taxon>
        <taxon>Polaromonas</taxon>
    </lineage>
</organism>
<keyword evidence="3" id="KW-1185">Reference proteome</keyword>
<dbReference type="Pfam" id="PF05656">
    <property type="entry name" value="DUF805"/>
    <property type="match status" value="1"/>
</dbReference>
<evidence type="ECO:0000313" key="2">
    <source>
        <dbReference type="EMBL" id="MFC6281331.1"/>
    </source>
</evidence>
<dbReference type="InterPro" id="IPR008523">
    <property type="entry name" value="DUF805"/>
</dbReference>
<evidence type="ECO:0000256" key="1">
    <source>
        <dbReference type="SAM" id="Phobius"/>
    </source>
</evidence>
<proteinExistence type="predicted"/>
<dbReference type="PANTHER" id="PTHR34980">
    <property type="entry name" value="INNER MEMBRANE PROTEIN-RELATED-RELATED"/>
    <property type="match status" value="1"/>
</dbReference>
<dbReference type="RefSeq" id="WP_371439003.1">
    <property type="nucleotide sequence ID" value="NZ_JBHSRS010000018.1"/>
</dbReference>
<reference evidence="3" key="1">
    <citation type="journal article" date="2019" name="Int. J. Syst. Evol. Microbiol.">
        <title>The Global Catalogue of Microorganisms (GCM) 10K type strain sequencing project: providing services to taxonomists for standard genome sequencing and annotation.</title>
        <authorList>
            <consortium name="The Broad Institute Genomics Platform"/>
            <consortium name="The Broad Institute Genome Sequencing Center for Infectious Disease"/>
            <person name="Wu L."/>
            <person name="Ma J."/>
        </authorList>
    </citation>
    <scope>NUCLEOTIDE SEQUENCE [LARGE SCALE GENOMIC DNA]</scope>
    <source>
        <strain evidence="3">CCUG 39402</strain>
    </source>
</reference>
<accession>A0ABW1TXY5</accession>
<gene>
    <name evidence="2" type="ORF">ACFQND_08835</name>
</gene>
<feature type="transmembrane region" description="Helical" evidence="1">
    <location>
        <begin position="73"/>
        <end position="92"/>
    </location>
</feature>
<keyword evidence="1" id="KW-0812">Transmembrane</keyword>
<keyword evidence="1" id="KW-0472">Membrane</keyword>
<name>A0ABW1TXY5_9BURK</name>
<feature type="transmembrane region" description="Helical" evidence="1">
    <location>
        <begin position="43"/>
        <end position="61"/>
    </location>
</feature>
<protein>
    <submittedName>
        <fullName evidence="2">DUF805 domain-containing protein</fullName>
    </submittedName>
</protein>
<evidence type="ECO:0000313" key="3">
    <source>
        <dbReference type="Proteomes" id="UP001596270"/>
    </source>
</evidence>
<dbReference type="EMBL" id="JBHSRS010000018">
    <property type="protein sequence ID" value="MFC6281331.1"/>
    <property type="molecule type" value="Genomic_DNA"/>
</dbReference>
<feature type="transmembrane region" description="Helical" evidence="1">
    <location>
        <begin position="18"/>
        <end position="37"/>
    </location>
</feature>
<sequence>MKSLQFFKAGGRLSRGGFWLHGLVVWGVLYLVWSALGSSTASALTWLVNLPALAALVLLCIRRLHDRNYSGWWLLLVAVPVAGALWLVWQLALRRGVPEGNRWGPDPLLPRGDYLVVR</sequence>
<dbReference type="Proteomes" id="UP001596270">
    <property type="component" value="Unassembled WGS sequence"/>
</dbReference>